<dbReference type="EMBL" id="PGCJ01000790">
    <property type="protein sequence ID" value="PLW20916.1"/>
    <property type="molecule type" value="Genomic_DNA"/>
</dbReference>
<reference evidence="4 5" key="1">
    <citation type="submission" date="2017-11" db="EMBL/GenBank/DDBJ databases">
        <title>De novo assembly and phasing of dikaryotic genomes from two isolates of Puccinia coronata f. sp. avenae, the causal agent of oat crown rust.</title>
        <authorList>
            <person name="Miller M.E."/>
            <person name="Zhang Y."/>
            <person name="Omidvar V."/>
            <person name="Sperschneider J."/>
            <person name="Schwessinger B."/>
            <person name="Raley C."/>
            <person name="Palmer J.M."/>
            <person name="Garnica D."/>
            <person name="Upadhyaya N."/>
            <person name="Rathjen J."/>
            <person name="Taylor J.M."/>
            <person name="Park R.F."/>
            <person name="Dodds P.N."/>
            <person name="Hirsch C.D."/>
            <person name="Kianian S.F."/>
            <person name="Figueroa M."/>
        </authorList>
    </citation>
    <scope>NUCLEOTIDE SEQUENCE [LARGE SCALE GENOMIC DNA]</scope>
    <source>
        <strain evidence="4">12NC29</strain>
    </source>
</reference>
<gene>
    <name evidence="4" type="ORF">PCANC_08660</name>
</gene>
<evidence type="ECO:0000313" key="4">
    <source>
        <dbReference type="EMBL" id="PLW20916.1"/>
    </source>
</evidence>
<protein>
    <recommendedName>
        <fullName evidence="6">Transmembrane protein</fullName>
    </recommendedName>
</protein>
<keyword evidence="3" id="KW-0732">Signal</keyword>
<evidence type="ECO:0008006" key="6">
    <source>
        <dbReference type="Google" id="ProtNLM"/>
    </source>
</evidence>
<evidence type="ECO:0000256" key="3">
    <source>
        <dbReference type="SAM" id="SignalP"/>
    </source>
</evidence>
<keyword evidence="5" id="KW-1185">Reference proteome</keyword>
<keyword evidence="2" id="KW-0812">Transmembrane</keyword>
<proteinExistence type="predicted"/>
<name>A0A2N5T612_9BASI</name>
<evidence type="ECO:0000256" key="1">
    <source>
        <dbReference type="SAM" id="MobiDB-lite"/>
    </source>
</evidence>
<dbReference type="OrthoDB" id="2506994at2759"/>
<evidence type="ECO:0000313" key="5">
    <source>
        <dbReference type="Proteomes" id="UP000235388"/>
    </source>
</evidence>
<accession>A0A2N5T612</accession>
<evidence type="ECO:0000256" key="2">
    <source>
        <dbReference type="SAM" id="Phobius"/>
    </source>
</evidence>
<sequence>MRIILLLFFACSSLSEPGDYDELPHGQQQVLHQYYHPVQPVALLTLAESPEAHESVQESPSSPSIPQLYPHPSSTNFTSFSNLSDSFLGQAPTSLFSLSTALPTQPPSPYQQVFQFQTIQYSSGRNRKRSLAVHRRDNGPAQSWPGTDTVYATKTVYISQALPATTVFVSNGQVVTSFPPPNSSPTPYAVYPNNNNNGAWVSPNGNPNVVVATVTAMSSAHRISWETYYSTHAVWWTMMAVINLLICIFTFIGFGFVSFGL</sequence>
<feature type="chain" id="PRO_5014969775" description="Transmembrane protein" evidence="3">
    <location>
        <begin position="16"/>
        <end position="261"/>
    </location>
</feature>
<feature type="signal peptide" evidence="3">
    <location>
        <begin position="1"/>
        <end position="15"/>
    </location>
</feature>
<feature type="transmembrane region" description="Helical" evidence="2">
    <location>
        <begin position="233"/>
        <end position="257"/>
    </location>
</feature>
<keyword evidence="2" id="KW-1133">Transmembrane helix</keyword>
<comment type="caution">
    <text evidence="4">The sequence shown here is derived from an EMBL/GenBank/DDBJ whole genome shotgun (WGS) entry which is preliminary data.</text>
</comment>
<organism evidence="4 5">
    <name type="scientific">Puccinia coronata f. sp. avenae</name>
    <dbReference type="NCBI Taxonomy" id="200324"/>
    <lineage>
        <taxon>Eukaryota</taxon>
        <taxon>Fungi</taxon>
        <taxon>Dikarya</taxon>
        <taxon>Basidiomycota</taxon>
        <taxon>Pucciniomycotina</taxon>
        <taxon>Pucciniomycetes</taxon>
        <taxon>Pucciniales</taxon>
        <taxon>Pucciniaceae</taxon>
        <taxon>Puccinia</taxon>
    </lineage>
</organism>
<dbReference type="AlphaFoldDB" id="A0A2N5T612"/>
<feature type="region of interest" description="Disordered" evidence="1">
    <location>
        <begin position="49"/>
        <end position="68"/>
    </location>
</feature>
<keyword evidence="2" id="KW-0472">Membrane</keyword>
<dbReference type="Proteomes" id="UP000235388">
    <property type="component" value="Unassembled WGS sequence"/>
</dbReference>
<feature type="region of interest" description="Disordered" evidence="1">
    <location>
        <begin position="125"/>
        <end position="145"/>
    </location>
</feature>